<dbReference type="STRING" id="1235802.C823_00793"/>
<dbReference type="OrthoDB" id="1705981at2"/>
<organism evidence="3 4">
    <name type="scientific">Eubacterium plexicaudatum ASF492</name>
    <dbReference type="NCBI Taxonomy" id="1235802"/>
    <lineage>
        <taxon>Bacteria</taxon>
        <taxon>Bacillati</taxon>
        <taxon>Bacillota</taxon>
        <taxon>Clostridia</taxon>
        <taxon>Eubacteriales</taxon>
        <taxon>Eubacteriaceae</taxon>
        <taxon>Eubacterium</taxon>
    </lineage>
</organism>
<keyword evidence="2" id="KW-0472">Membrane</keyword>
<accession>N2B7P6</accession>
<protein>
    <recommendedName>
        <fullName evidence="5">DUF4179 domain-containing protein</fullName>
    </recommendedName>
</protein>
<dbReference type="HOGENOM" id="CLU_955606_0_0_9"/>
<evidence type="ECO:0000313" key="4">
    <source>
        <dbReference type="Proteomes" id="UP000012589"/>
    </source>
</evidence>
<dbReference type="eggNOG" id="ENOG502Z7PC">
    <property type="taxonomic scope" value="Bacteria"/>
</dbReference>
<evidence type="ECO:0000313" key="3">
    <source>
        <dbReference type="EMBL" id="EMZ36426.1"/>
    </source>
</evidence>
<keyword evidence="2" id="KW-1133">Transmembrane helix</keyword>
<dbReference type="Proteomes" id="UP000012589">
    <property type="component" value="Unassembled WGS sequence"/>
</dbReference>
<reference evidence="3 4" key="1">
    <citation type="journal article" date="2014" name="Genome Announc.">
        <title>Draft genome sequences of the altered schaedler flora, a defined bacterial community from gnotobiotic mice.</title>
        <authorList>
            <person name="Wannemuehler M.J."/>
            <person name="Overstreet A.M."/>
            <person name="Ward D.V."/>
            <person name="Phillips G.J."/>
        </authorList>
    </citation>
    <scope>NUCLEOTIDE SEQUENCE [LARGE SCALE GENOMIC DNA]</scope>
    <source>
        <strain evidence="3 4">ASF492</strain>
    </source>
</reference>
<evidence type="ECO:0008006" key="5">
    <source>
        <dbReference type="Google" id="ProtNLM"/>
    </source>
</evidence>
<gene>
    <name evidence="3" type="ORF">C823_00793</name>
</gene>
<comment type="caution">
    <text evidence="3">The sequence shown here is derived from an EMBL/GenBank/DDBJ whole genome shotgun (WGS) entry which is preliminary data.</text>
</comment>
<dbReference type="PATRIC" id="fig|1235802.3.peg.852"/>
<dbReference type="EMBL" id="AQFT01000023">
    <property type="protein sequence ID" value="EMZ36426.1"/>
    <property type="molecule type" value="Genomic_DNA"/>
</dbReference>
<dbReference type="AlphaFoldDB" id="N2B7P6"/>
<feature type="compositionally biased region" description="Basic and acidic residues" evidence="1">
    <location>
        <begin position="23"/>
        <end position="35"/>
    </location>
</feature>
<name>N2B7P6_9FIRM</name>
<keyword evidence="2" id="KW-0812">Transmembrane</keyword>
<evidence type="ECO:0000256" key="2">
    <source>
        <dbReference type="SAM" id="Phobius"/>
    </source>
</evidence>
<keyword evidence="4" id="KW-1185">Reference proteome</keyword>
<feature type="transmembrane region" description="Helical" evidence="2">
    <location>
        <begin position="71"/>
        <end position="94"/>
    </location>
</feature>
<evidence type="ECO:0000256" key="1">
    <source>
        <dbReference type="SAM" id="MobiDB-lite"/>
    </source>
</evidence>
<feature type="region of interest" description="Disordered" evidence="1">
    <location>
        <begin position="14"/>
        <end position="35"/>
    </location>
</feature>
<sequence>MNDPMNELLKLALAPADVSRTGDSSEKTPKSRLSPADRQRLNHLNTAILSEVKEREKMGKYETYRKKSVQAAAIAATLILGFGSVSTIAAYRFLNPSQVATETNNQKLAKAFQGTDALFINETQTCGDYNITLLGSTSGKNIGDTIPADIAEDEIYAVLTLKRTDGTPLPKFNTPEHAKLPFFPSFYIKGLNPARYNLDSMNGFYTSCEKNGVYYYIVAMRNIEIFADKGIYVGLCSAGEDGDYNPDAYTFYKKAEKLPAANNLTALTHCLCCLSIKSKPIQNKPKRFCKT</sequence>
<proteinExistence type="predicted"/>